<organism evidence="2 3">
    <name type="scientific">Reticulomyxa filosa</name>
    <dbReference type="NCBI Taxonomy" id="46433"/>
    <lineage>
        <taxon>Eukaryota</taxon>
        <taxon>Sar</taxon>
        <taxon>Rhizaria</taxon>
        <taxon>Retaria</taxon>
        <taxon>Foraminifera</taxon>
        <taxon>Monothalamids</taxon>
        <taxon>Reticulomyxidae</taxon>
        <taxon>Reticulomyxa</taxon>
    </lineage>
</organism>
<feature type="region of interest" description="Disordered" evidence="1">
    <location>
        <begin position="1"/>
        <end position="85"/>
    </location>
</feature>
<comment type="caution">
    <text evidence="2">The sequence shown here is derived from an EMBL/GenBank/DDBJ whole genome shotgun (WGS) entry which is preliminary data.</text>
</comment>
<gene>
    <name evidence="2" type="ORF">RFI_19490</name>
</gene>
<name>X6MXM0_RETFI</name>
<dbReference type="AlphaFoldDB" id="X6MXM0"/>
<dbReference type="EMBL" id="ASPP01015938">
    <property type="protein sequence ID" value="ETO17820.1"/>
    <property type="molecule type" value="Genomic_DNA"/>
</dbReference>
<dbReference type="Proteomes" id="UP000023152">
    <property type="component" value="Unassembled WGS sequence"/>
</dbReference>
<sequence length="126" mass="14089">MTKGGGTRYKKKKMAEPDAIGKENPTTGGKSGVNKINTNKEEESADTPKKESFTKEAEEGGKGEKEANVKEPKQQEKEEQSKGKVYYDEATKDVLNLTKEGLEEVIYEFLVEKNSTQLGFKFLIHL</sequence>
<evidence type="ECO:0000313" key="2">
    <source>
        <dbReference type="EMBL" id="ETO17820.1"/>
    </source>
</evidence>
<reference evidence="2 3" key="1">
    <citation type="journal article" date="2013" name="Curr. Biol.">
        <title>The Genome of the Foraminiferan Reticulomyxa filosa.</title>
        <authorList>
            <person name="Glockner G."/>
            <person name="Hulsmann N."/>
            <person name="Schleicher M."/>
            <person name="Noegel A.A."/>
            <person name="Eichinger L."/>
            <person name="Gallinger C."/>
            <person name="Pawlowski J."/>
            <person name="Sierra R."/>
            <person name="Euteneuer U."/>
            <person name="Pillet L."/>
            <person name="Moustafa A."/>
            <person name="Platzer M."/>
            <person name="Groth M."/>
            <person name="Szafranski K."/>
            <person name="Schliwa M."/>
        </authorList>
    </citation>
    <scope>NUCLEOTIDE SEQUENCE [LARGE SCALE GENOMIC DNA]</scope>
</reference>
<evidence type="ECO:0000313" key="3">
    <source>
        <dbReference type="Proteomes" id="UP000023152"/>
    </source>
</evidence>
<accession>X6MXM0</accession>
<keyword evidence="3" id="KW-1185">Reference proteome</keyword>
<evidence type="ECO:0000256" key="1">
    <source>
        <dbReference type="SAM" id="MobiDB-lite"/>
    </source>
</evidence>
<protein>
    <submittedName>
        <fullName evidence="2">Stage III sporulation protein AH</fullName>
    </submittedName>
</protein>
<proteinExistence type="predicted"/>
<feature type="compositionally biased region" description="Basic and acidic residues" evidence="1">
    <location>
        <begin position="38"/>
        <end position="85"/>
    </location>
</feature>